<organism evidence="3 4">
    <name type="scientific">Pelagicoccus albus</name>
    <dbReference type="NCBI Taxonomy" id="415222"/>
    <lineage>
        <taxon>Bacteria</taxon>
        <taxon>Pseudomonadati</taxon>
        <taxon>Verrucomicrobiota</taxon>
        <taxon>Opitutia</taxon>
        <taxon>Puniceicoccales</taxon>
        <taxon>Pelagicoccaceae</taxon>
        <taxon>Pelagicoccus</taxon>
    </lineage>
</organism>
<proteinExistence type="predicted"/>
<dbReference type="SUPFAM" id="SSF75011">
    <property type="entry name" value="3-carboxy-cis,cis-mucoante lactonizing enzyme"/>
    <property type="match status" value="1"/>
</dbReference>
<evidence type="ECO:0008006" key="5">
    <source>
        <dbReference type="Google" id="ProtNLM"/>
    </source>
</evidence>
<evidence type="ECO:0000256" key="2">
    <source>
        <dbReference type="SAM" id="SignalP"/>
    </source>
</evidence>
<comment type="caution">
    <text evidence="3">The sequence shown here is derived from an EMBL/GenBank/DDBJ whole genome shotgun (WGS) entry which is preliminary data.</text>
</comment>
<protein>
    <recommendedName>
        <fullName evidence="5">Sugar lactone lactonase YvrE</fullName>
    </recommendedName>
</protein>
<keyword evidence="2" id="KW-0732">Signal</keyword>
<dbReference type="Proteomes" id="UP000526501">
    <property type="component" value="Unassembled WGS sequence"/>
</dbReference>
<sequence>MNFQKRLIALPVILTLMLAAKLAAQDRPVISQELEGFMTPTAAIFSPDGRYLFVINHAQGEAGTLRGESFLSKLSVDPQGQVKATNMQFVKSLTAPIDLDFSPVRYGNIPKGAIFLAFGTPLVQDEAGRAMRNLSRVAIGIMVLDPNTGREIERIDLGPNGRVRLEDDLSLLAPSSICFDSSGNLYIGESGVGGHMFDRKQLGRPGIWRLEAEAVEDILGNRSPRKVELIRTTSLPTDMTFREKENKLYFVTNHTQGRPSGSVFRIDAGKYQGISSMQTIVRELSALTGIQVMPKGHVLLAGNSGELMFPKGKRDTRPMRFRPRHDFSSPGKIALQSLKDGSILIAVPEQSSQQGGGKGQRVSIVKLTADG</sequence>
<dbReference type="Gene3D" id="2.130.10.10">
    <property type="entry name" value="YVTN repeat-like/Quinoprotein amine dehydrogenase"/>
    <property type="match status" value="1"/>
</dbReference>
<feature type="chain" id="PRO_5031549006" description="Sugar lactone lactonase YvrE" evidence="2">
    <location>
        <begin position="25"/>
        <end position="371"/>
    </location>
</feature>
<dbReference type="EMBL" id="JACHVC010000013">
    <property type="protein sequence ID" value="MBC2607610.1"/>
    <property type="molecule type" value="Genomic_DNA"/>
</dbReference>
<reference evidence="3 4" key="1">
    <citation type="submission" date="2020-07" db="EMBL/GenBank/DDBJ databases">
        <authorList>
            <person name="Feng X."/>
        </authorList>
    </citation>
    <scope>NUCLEOTIDE SEQUENCE [LARGE SCALE GENOMIC DNA]</scope>
    <source>
        <strain evidence="3 4">JCM23202</strain>
    </source>
</reference>
<dbReference type="AlphaFoldDB" id="A0A7X1E997"/>
<feature type="signal peptide" evidence="2">
    <location>
        <begin position="1"/>
        <end position="24"/>
    </location>
</feature>
<evidence type="ECO:0000256" key="1">
    <source>
        <dbReference type="SAM" id="MobiDB-lite"/>
    </source>
</evidence>
<gene>
    <name evidence="3" type="ORF">H5P27_16275</name>
</gene>
<evidence type="ECO:0000313" key="3">
    <source>
        <dbReference type="EMBL" id="MBC2607610.1"/>
    </source>
</evidence>
<name>A0A7X1E997_9BACT</name>
<evidence type="ECO:0000313" key="4">
    <source>
        <dbReference type="Proteomes" id="UP000526501"/>
    </source>
</evidence>
<dbReference type="RefSeq" id="WP_185661485.1">
    <property type="nucleotide sequence ID" value="NZ_CAWPOO010000013.1"/>
</dbReference>
<accession>A0A7X1E997</accession>
<dbReference type="InterPro" id="IPR015943">
    <property type="entry name" value="WD40/YVTN_repeat-like_dom_sf"/>
</dbReference>
<keyword evidence="4" id="KW-1185">Reference proteome</keyword>
<feature type="region of interest" description="Disordered" evidence="1">
    <location>
        <begin position="311"/>
        <end position="332"/>
    </location>
</feature>